<dbReference type="RefSeq" id="WP_253059622.1">
    <property type="nucleotide sequence ID" value="NZ_JAMXWM010000004.1"/>
</dbReference>
<sequence>MDLLKYPLNLQFFAEDEPPADPPADNQKPKDPGDGKPPKDEDSKTYTQEELEDLIKQRVAREKKAAEKAVKEAEKLAKMNEEQKKQYELEKLQAELETYKKKDAYHALSKEASKMLAEHEIIADDTLLSFVVKDTAEDTQEAVQSFVKLVEKQVKAGVKQALAGKPPKVTKNPTTNNPFSKEHFNLTEQARLFREDPELYKKLKAQA</sequence>
<accession>A0ABW5RYA7</accession>
<protein>
    <submittedName>
        <fullName evidence="3">DUF4355 domain-containing protein</fullName>
    </submittedName>
</protein>
<keyword evidence="4" id="KW-1185">Reference proteome</keyword>
<name>A0ABW5RYA7_9BACL</name>
<dbReference type="Proteomes" id="UP001597399">
    <property type="component" value="Unassembled WGS sequence"/>
</dbReference>
<evidence type="ECO:0000256" key="1">
    <source>
        <dbReference type="SAM" id="Coils"/>
    </source>
</evidence>
<feature type="compositionally biased region" description="Basic and acidic residues" evidence="2">
    <location>
        <begin position="27"/>
        <end position="44"/>
    </location>
</feature>
<proteinExistence type="predicted"/>
<dbReference type="Pfam" id="PF14265">
    <property type="entry name" value="DUF4355"/>
    <property type="match status" value="1"/>
</dbReference>
<feature type="region of interest" description="Disordered" evidence="2">
    <location>
        <begin position="1"/>
        <end position="47"/>
    </location>
</feature>
<comment type="caution">
    <text evidence="3">The sequence shown here is derived from an EMBL/GenBank/DDBJ whole genome shotgun (WGS) entry which is preliminary data.</text>
</comment>
<gene>
    <name evidence="3" type="ORF">ACFSUE_02305</name>
</gene>
<feature type="coiled-coil region" evidence="1">
    <location>
        <begin position="56"/>
        <end position="102"/>
    </location>
</feature>
<organism evidence="3 4">
    <name type="scientific">Sporolactobacillus shoreicorticis</name>
    <dbReference type="NCBI Taxonomy" id="1923877"/>
    <lineage>
        <taxon>Bacteria</taxon>
        <taxon>Bacillati</taxon>
        <taxon>Bacillota</taxon>
        <taxon>Bacilli</taxon>
        <taxon>Bacillales</taxon>
        <taxon>Sporolactobacillaceae</taxon>
        <taxon>Sporolactobacillus</taxon>
    </lineage>
</organism>
<dbReference type="InterPro" id="IPR025580">
    <property type="entry name" value="Gp46"/>
</dbReference>
<evidence type="ECO:0000313" key="4">
    <source>
        <dbReference type="Proteomes" id="UP001597399"/>
    </source>
</evidence>
<reference evidence="4" key="1">
    <citation type="journal article" date="2019" name="Int. J. Syst. Evol. Microbiol.">
        <title>The Global Catalogue of Microorganisms (GCM) 10K type strain sequencing project: providing services to taxonomists for standard genome sequencing and annotation.</title>
        <authorList>
            <consortium name="The Broad Institute Genomics Platform"/>
            <consortium name="The Broad Institute Genome Sequencing Center for Infectious Disease"/>
            <person name="Wu L."/>
            <person name="Ma J."/>
        </authorList>
    </citation>
    <scope>NUCLEOTIDE SEQUENCE [LARGE SCALE GENOMIC DNA]</scope>
    <source>
        <strain evidence="4">TISTR 2466</strain>
    </source>
</reference>
<keyword evidence="1" id="KW-0175">Coiled coil</keyword>
<evidence type="ECO:0000313" key="3">
    <source>
        <dbReference type="EMBL" id="MFD2692478.1"/>
    </source>
</evidence>
<evidence type="ECO:0000256" key="2">
    <source>
        <dbReference type="SAM" id="MobiDB-lite"/>
    </source>
</evidence>
<dbReference type="EMBL" id="JBHUMQ010000003">
    <property type="protein sequence ID" value="MFD2692478.1"/>
    <property type="molecule type" value="Genomic_DNA"/>
</dbReference>